<organism evidence="1 2">
    <name type="scientific">Sphaerodactylus townsendi</name>
    <dbReference type="NCBI Taxonomy" id="933632"/>
    <lineage>
        <taxon>Eukaryota</taxon>
        <taxon>Metazoa</taxon>
        <taxon>Chordata</taxon>
        <taxon>Craniata</taxon>
        <taxon>Vertebrata</taxon>
        <taxon>Euteleostomi</taxon>
        <taxon>Lepidosauria</taxon>
        <taxon>Squamata</taxon>
        <taxon>Bifurcata</taxon>
        <taxon>Gekkota</taxon>
        <taxon>Sphaerodactylidae</taxon>
        <taxon>Sphaerodactylus</taxon>
    </lineage>
</organism>
<sequence length="270" mass="30437">MRQHYKSCKKYQDEYGVPSSIPNLEISQDSTGNSFRSESSISEIGENSNLQVSEEDTRCAIPLICTHTAVHGQIILDLPQQEGEFLIGNTSDLCNQPAKQKSGQPTFKCPLCQESNFTRQCLLDHCNNSHLYQIDAVICPICVSLPWGDPTQVTRDFANHLNQRHQVDYGGFMPPYLHYLASRDQARPPVIAPPPLRSLFAHNTPLLASISFLGLARSRASWGGLGRFSWEQMSLAPLLLRRQAPWPWNLQLDEETRFQNTVEESSQVNL</sequence>
<name>A0ACB8FET2_9SAUR</name>
<protein>
    <submittedName>
        <fullName evidence="1">Uncharacterized protein</fullName>
    </submittedName>
</protein>
<evidence type="ECO:0000313" key="2">
    <source>
        <dbReference type="Proteomes" id="UP000827872"/>
    </source>
</evidence>
<dbReference type="EMBL" id="CM037622">
    <property type="protein sequence ID" value="KAH8003357.1"/>
    <property type="molecule type" value="Genomic_DNA"/>
</dbReference>
<keyword evidence="2" id="KW-1185">Reference proteome</keyword>
<gene>
    <name evidence="1" type="ORF">K3G42_017534</name>
</gene>
<evidence type="ECO:0000313" key="1">
    <source>
        <dbReference type="EMBL" id="KAH8003357.1"/>
    </source>
</evidence>
<dbReference type="Proteomes" id="UP000827872">
    <property type="component" value="Linkage Group LG09"/>
</dbReference>
<comment type="caution">
    <text evidence="1">The sequence shown here is derived from an EMBL/GenBank/DDBJ whole genome shotgun (WGS) entry which is preliminary data.</text>
</comment>
<reference evidence="1" key="1">
    <citation type="submission" date="2021-08" db="EMBL/GenBank/DDBJ databases">
        <title>The first chromosome-level gecko genome reveals the dynamic sex chromosomes of Neotropical dwarf geckos (Sphaerodactylidae: Sphaerodactylus).</title>
        <authorList>
            <person name="Pinto B.J."/>
            <person name="Keating S.E."/>
            <person name="Gamble T."/>
        </authorList>
    </citation>
    <scope>NUCLEOTIDE SEQUENCE</scope>
    <source>
        <strain evidence="1">TG3544</strain>
    </source>
</reference>
<proteinExistence type="predicted"/>
<accession>A0ACB8FET2</accession>